<name>A0AAD5VVE0_9AGAR</name>
<feature type="compositionally biased region" description="Pro residues" evidence="1">
    <location>
        <begin position="378"/>
        <end position="396"/>
    </location>
</feature>
<evidence type="ECO:0000313" key="3">
    <source>
        <dbReference type="Proteomes" id="UP001213000"/>
    </source>
</evidence>
<dbReference type="EMBL" id="JANIEX010000209">
    <property type="protein sequence ID" value="KAJ3570956.1"/>
    <property type="molecule type" value="Genomic_DNA"/>
</dbReference>
<sequence length="413" mass="44128">MGLVSSTQAGATSSSAEPRTPSRLSKPSPPEVPEPAIPLPANPEPSHPHHTPNHRRIGSATEASTKLKERRAWYHHLKRDIPVSERKAKKSAVIVRSLIVGQPTTASPKITRAAARPQLIKVKSRLTEPKSANRIIAQLRTLSPLGDDAVTANSAARLGEKASSPVDPIHAVCLEHPDAEMDRLYFSKSGDGDNSKLDVTSLVDVGSATMNGLFELMNGINVIDLVKSPDLGLGQPGDGPGVLAGALPTPETVSVYPPTDRMSVLTYWWGLELVLPPPSLAFLSSAHSVSGSVMNFLTALSMVNNGVREILPFIRYISQFVDFEFNQIKGQDQGKGVICAATWIMPAALVPRPWDFADPPIPSINPPKDKDELKDPPESNPLPNPQPAPTPAPSKPSPTTGMPFLTPVPVTAA</sequence>
<accession>A0AAD5VVE0</accession>
<feature type="region of interest" description="Disordered" evidence="1">
    <location>
        <begin position="359"/>
        <end position="413"/>
    </location>
</feature>
<comment type="caution">
    <text evidence="2">The sequence shown here is derived from an EMBL/GenBank/DDBJ whole genome shotgun (WGS) entry which is preliminary data.</text>
</comment>
<reference evidence="2" key="1">
    <citation type="submission" date="2022-07" db="EMBL/GenBank/DDBJ databases">
        <title>Genome Sequence of Leucocoprinus birnbaumii.</title>
        <authorList>
            <person name="Buettner E."/>
        </authorList>
    </citation>
    <scope>NUCLEOTIDE SEQUENCE</scope>
    <source>
        <strain evidence="2">VT141</strain>
    </source>
</reference>
<feature type="compositionally biased region" description="Pro residues" evidence="1">
    <location>
        <begin position="27"/>
        <end position="45"/>
    </location>
</feature>
<feature type="region of interest" description="Disordered" evidence="1">
    <location>
        <begin position="1"/>
        <end position="60"/>
    </location>
</feature>
<dbReference type="Proteomes" id="UP001213000">
    <property type="component" value="Unassembled WGS sequence"/>
</dbReference>
<dbReference type="AlphaFoldDB" id="A0AAD5VVE0"/>
<proteinExistence type="predicted"/>
<evidence type="ECO:0000313" key="2">
    <source>
        <dbReference type="EMBL" id="KAJ3570956.1"/>
    </source>
</evidence>
<evidence type="ECO:0000256" key="1">
    <source>
        <dbReference type="SAM" id="MobiDB-lite"/>
    </source>
</evidence>
<feature type="compositionally biased region" description="Basic and acidic residues" evidence="1">
    <location>
        <begin position="367"/>
        <end position="377"/>
    </location>
</feature>
<feature type="compositionally biased region" description="Basic residues" evidence="1">
    <location>
        <begin position="48"/>
        <end position="57"/>
    </location>
</feature>
<protein>
    <submittedName>
        <fullName evidence="2">Uncharacterized protein</fullName>
    </submittedName>
</protein>
<gene>
    <name evidence="2" type="ORF">NP233_g4068</name>
</gene>
<feature type="compositionally biased region" description="Low complexity" evidence="1">
    <location>
        <begin position="1"/>
        <end position="16"/>
    </location>
</feature>
<organism evidence="2 3">
    <name type="scientific">Leucocoprinus birnbaumii</name>
    <dbReference type="NCBI Taxonomy" id="56174"/>
    <lineage>
        <taxon>Eukaryota</taxon>
        <taxon>Fungi</taxon>
        <taxon>Dikarya</taxon>
        <taxon>Basidiomycota</taxon>
        <taxon>Agaricomycotina</taxon>
        <taxon>Agaricomycetes</taxon>
        <taxon>Agaricomycetidae</taxon>
        <taxon>Agaricales</taxon>
        <taxon>Agaricineae</taxon>
        <taxon>Agaricaceae</taxon>
        <taxon>Leucocoprinus</taxon>
    </lineage>
</organism>
<keyword evidence="3" id="KW-1185">Reference proteome</keyword>